<sequence length="339" mass="39673">MKKLPFIDKVLFVANSIVAAISLVAFLSYFISPITISLVSFIGLSIPFLLLLNILFIIYWVLRFKKQFLISSIVLLIGIQYVTKLYSFSKKKVLLTDDIKIMNYNVRMFNLYSWIDEVGIDQKIYDFINEQQPDILCLQEFNPKATLGFNFPYKYIKRSEKNGQFGHAIFSKYKIINSESLNFSNSGNNTVFADIVKDKDTFRIYNVHLESLKINPKNEHFNQEISEKLRIRLENSFKKQANQVALIIQHQKQTVYKTIICGDFNNTAFSYVYKQLKRDKNDAFEMAGEGFGKTYDFEFPLRIDFILTDKDITVNNFKTFDVKYSDHYPIMARINFNTN</sequence>
<accession>A0A1I6SJW8</accession>
<evidence type="ECO:0000259" key="10">
    <source>
        <dbReference type="Pfam" id="PF03372"/>
    </source>
</evidence>
<keyword evidence="4" id="KW-0479">Metal-binding</keyword>
<evidence type="ECO:0000256" key="8">
    <source>
        <dbReference type="ARBA" id="ARBA00023204"/>
    </source>
</evidence>
<evidence type="ECO:0000256" key="7">
    <source>
        <dbReference type="ARBA" id="ARBA00022842"/>
    </source>
</evidence>
<organism evidence="11 12">
    <name type="scientific">Lutibacter maritimus</name>
    <dbReference type="NCBI Taxonomy" id="593133"/>
    <lineage>
        <taxon>Bacteria</taxon>
        <taxon>Pseudomonadati</taxon>
        <taxon>Bacteroidota</taxon>
        <taxon>Flavobacteriia</taxon>
        <taxon>Flavobacteriales</taxon>
        <taxon>Flavobacteriaceae</taxon>
        <taxon>Lutibacter</taxon>
    </lineage>
</organism>
<reference evidence="12" key="1">
    <citation type="submission" date="2016-10" db="EMBL/GenBank/DDBJ databases">
        <authorList>
            <person name="Varghese N."/>
            <person name="Submissions S."/>
        </authorList>
    </citation>
    <scope>NUCLEOTIDE SEQUENCE [LARGE SCALE GENOMIC DNA]</scope>
    <source>
        <strain evidence="12">DSM 24450</strain>
    </source>
</reference>
<evidence type="ECO:0000313" key="11">
    <source>
        <dbReference type="EMBL" id="SFS77194.1"/>
    </source>
</evidence>
<evidence type="ECO:0000256" key="3">
    <source>
        <dbReference type="ARBA" id="ARBA00022722"/>
    </source>
</evidence>
<comment type="cofactor">
    <cofactor evidence="1">
        <name>Mn(2+)</name>
        <dbReference type="ChEBI" id="CHEBI:29035"/>
    </cofactor>
</comment>
<comment type="cofactor">
    <cofactor evidence="2">
        <name>Mg(2+)</name>
        <dbReference type="ChEBI" id="CHEBI:18420"/>
    </cofactor>
</comment>
<proteinExistence type="predicted"/>
<dbReference type="GO" id="GO:0004519">
    <property type="term" value="F:endonuclease activity"/>
    <property type="evidence" value="ECO:0007669"/>
    <property type="project" value="UniProtKB-KW"/>
</dbReference>
<keyword evidence="3" id="KW-0540">Nuclease</keyword>
<dbReference type="STRING" id="593133.SAMN04488006_3107"/>
<feature type="transmembrane region" description="Helical" evidence="9">
    <location>
        <begin position="38"/>
        <end position="61"/>
    </location>
</feature>
<feature type="domain" description="Endonuclease/exonuclease/phosphatase" evidence="10">
    <location>
        <begin position="103"/>
        <end position="327"/>
    </location>
</feature>
<protein>
    <submittedName>
        <fullName evidence="11">Metal-dependent hydrolase, endonuclease/exonuclease/phosphatase family</fullName>
    </submittedName>
</protein>
<dbReference type="CDD" id="cd09084">
    <property type="entry name" value="EEP-2"/>
    <property type="match status" value="1"/>
</dbReference>
<dbReference type="GO" id="GO:0004527">
    <property type="term" value="F:exonuclease activity"/>
    <property type="evidence" value="ECO:0007669"/>
    <property type="project" value="UniProtKB-KW"/>
</dbReference>
<dbReference type="PANTHER" id="PTHR15822:SF4">
    <property type="entry name" value="TYROSYL-DNA PHOSPHODIESTERASE 2"/>
    <property type="match status" value="1"/>
</dbReference>
<keyword evidence="11" id="KW-0269">Exonuclease</keyword>
<keyword evidence="9" id="KW-0472">Membrane</keyword>
<keyword evidence="11" id="KW-0255">Endonuclease</keyword>
<keyword evidence="8" id="KW-0234">DNA repair</keyword>
<dbReference type="Pfam" id="PF03372">
    <property type="entry name" value="Exo_endo_phos"/>
    <property type="match status" value="1"/>
</dbReference>
<name>A0A1I6SJW8_9FLAO</name>
<dbReference type="EMBL" id="FOZP01000009">
    <property type="protein sequence ID" value="SFS77194.1"/>
    <property type="molecule type" value="Genomic_DNA"/>
</dbReference>
<dbReference type="SUPFAM" id="SSF56219">
    <property type="entry name" value="DNase I-like"/>
    <property type="match status" value="1"/>
</dbReference>
<dbReference type="GO" id="GO:0006281">
    <property type="term" value="P:DNA repair"/>
    <property type="evidence" value="ECO:0007669"/>
    <property type="project" value="UniProtKB-KW"/>
</dbReference>
<evidence type="ECO:0000256" key="2">
    <source>
        <dbReference type="ARBA" id="ARBA00001946"/>
    </source>
</evidence>
<dbReference type="Gene3D" id="3.60.10.10">
    <property type="entry name" value="Endonuclease/exonuclease/phosphatase"/>
    <property type="match status" value="1"/>
</dbReference>
<keyword evidence="5" id="KW-0227">DNA damage</keyword>
<evidence type="ECO:0000256" key="9">
    <source>
        <dbReference type="SAM" id="Phobius"/>
    </source>
</evidence>
<dbReference type="PANTHER" id="PTHR15822">
    <property type="entry name" value="TRAF AND TNF RECEPTOR-ASSOCIATED PROTEIN"/>
    <property type="match status" value="1"/>
</dbReference>
<keyword evidence="7" id="KW-0460">Magnesium</keyword>
<evidence type="ECO:0000256" key="5">
    <source>
        <dbReference type="ARBA" id="ARBA00022763"/>
    </source>
</evidence>
<feature type="transmembrane region" description="Helical" evidence="9">
    <location>
        <begin position="12"/>
        <end position="32"/>
    </location>
</feature>
<dbReference type="OrthoDB" id="635146at2"/>
<evidence type="ECO:0000256" key="6">
    <source>
        <dbReference type="ARBA" id="ARBA00022801"/>
    </source>
</evidence>
<keyword evidence="9" id="KW-0812">Transmembrane</keyword>
<dbReference type="RefSeq" id="WP_090229733.1">
    <property type="nucleotide sequence ID" value="NZ_FOZP01000009.1"/>
</dbReference>
<evidence type="ECO:0000256" key="4">
    <source>
        <dbReference type="ARBA" id="ARBA00022723"/>
    </source>
</evidence>
<dbReference type="InterPro" id="IPR005135">
    <property type="entry name" value="Endo/exonuclease/phosphatase"/>
</dbReference>
<dbReference type="Proteomes" id="UP000199312">
    <property type="component" value="Unassembled WGS sequence"/>
</dbReference>
<keyword evidence="12" id="KW-1185">Reference proteome</keyword>
<keyword evidence="9" id="KW-1133">Transmembrane helix</keyword>
<keyword evidence="6 11" id="KW-0378">Hydrolase</keyword>
<dbReference type="InterPro" id="IPR036691">
    <property type="entry name" value="Endo/exonu/phosph_ase_sf"/>
</dbReference>
<dbReference type="AlphaFoldDB" id="A0A1I6SJW8"/>
<dbReference type="GO" id="GO:0046872">
    <property type="term" value="F:metal ion binding"/>
    <property type="evidence" value="ECO:0007669"/>
    <property type="project" value="UniProtKB-KW"/>
</dbReference>
<dbReference type="InterPro" id="IPR051547">
    <property type="entry name" value="TDP2-like"/>
</dbReference>
<gene>
    <name evidence="11" type="ORF">SAMN04488006_3107</name>
</gene>
<evidence type="ECO:0000256" key="1">
    <source>
        <dbReference type="ARBA" id="ARBA00001936"/>
    </source>
</evidence>
<evidence type="ECO:0000313" key="12">
    <source>
        <dbReference type="Proteomes" id="UP000199312"/>
    </source>
</evidence>